<sequence>MIKILFLVLSISAVVGGEVFGQETGRVASPIVATRSDLATERAISEGLNAICHDRGRGFHWDGEKCNPISEDARKIMRGDIEHLNQPPLF</sequence>
<accession>A0A9D6LTX6</accession>
<protein>
    <submittedName>
        <fullName evidence="1">Uncharacterized protein</fullName>
    </submittedName>
</protein>
<proteinExistence type="predicted"/>
<comment type="caution">
    <text evidence="1">The sequence shown here is derived from an EMBL/GenBank/DDBJ whole genome shotgun (WGS) entry which is preliminary data.</text>
</comment>
<evidence type="ECO:0000313" key="2">
    <source>
        <dbReference type="Proteomes" id="UP000808388"/>
    </source>
</evidence>
<name>A0A9D6LTX6_9BACT</name>
<dbReference type="EMBL" id="JACQCQ010000009">
    <property type="protein sequence ID" value="MBI3627634.1"/>
    <property type="molecule type" value="Genomic_DNA"/>
</dbReference>
<dbReference type="AlphaFoldDB" id="A0A9D6LTX6"/>
<organism evidence="1 2">
    <name type="scientific">Candidatus Sungiibacteriota bacterium</name>
    <dbReference type="NCBI Taxonomy" id="2750080"/>
    <lineage>
        <taxon>Bacteria</taxon>
        <taxon>Candidatus Sungiibacteriota</taxon>
    </lineage>
</organism>
<reference evidence="1" key="1">
    <citation type="submission" date="2020-07" db="EMBL/GenBank/DDBJ databases">
        <title>Huge and variable diversity of episymbiotic CPR bacteria and DPANN archaea in groundwater ecosystems.</title>
        <authorList>
            <person name="He C.Y."/>
            <person name="Keren R."/>
            <person name="Whittaker M."/>
            <person name="Farag I.F."/>
            <person name="Doudna J."/>
            <person name="Cate J.H.D."/>
            <person name="Banfield J.F."/>
        </authorList>
    </citation>
    <scope>NUCLEOTIDE SEQUENCE</scope>
    <source>
        <strain evidence="1">NC_groundwater_972_Pr1_S-0.2um_49_27</strain>
    </source>
</reference>
<gene>
    <name evidence="1" type="ORF">HY220_02720</name>
</gene>
<evidence type="ECO:0000313" key="1">
    <source>
        <dbReference type="EMBL" id="MBI3627634.1"/>
    </source>
</evidence>
<dbReference type="Proteomes" id="UP000808388">
    <property type="component" value="Unassembled WGS sequence"/>
</dbReference>